<name>A0A067EBB8_CITSI</name>
<keyword evidence="2" id="KW-1185">Reference proteome</keyword>
<gene>
    <name evidence="1" type="ORF">CISIN_1g0215562mg</name>
</gene>
<organism evidence="1 2">
    <name type="scientific">Citrus sinensis</name>
    <name type="common">Sweet orange</name>
    <name type="synonym">Citrus aurantium var. sinensis</name>
    <dbReference type="NCBI Taxonomy" id="2711"/>
    <lineage>
        <taxon>Eukaryota</taxon>
        <taxon>Viridiplantae</taxon>
        <taxon>Streptophyta</taxon>
        <taxon>Embryophyta</taxon>
        <taxon>Tracheophyta</taxon>
        <taxon>Spermatophyta</taxon>
        <taxon>Magnoliopsida</taxon>
        <taxon>eudicotyledons</taxon>
        <taxon>Gunneridae</taxon>
        <taxon>Pentapetalae</taxon>
        <taxon>rosids</taxon>
        <taxon>malvids</taxon>
        <taxon>Sapindales</taxon>
        <taxon>Rutaceae</taxon>
        <taxon>Aurantioideae</taxon>
        <taxon>Citrus</taxon>
    </lineage>
</organism>
<dbReference type="EMBL" id="KK785035">
    <property type="protein sequence ID" value="KDO52373.1"/>
    <property type="molecule type" value="Genomic_DNA"/>
</dbReference>
<dbReference type="AlphaFoldDB" id="A0A067EBB8"/>
<proteinExistence type="predicted"/>
<dbReference type="Proteomes" id="UP000027120">
    <property type="component" value="Unassembled WGS sequence"/>
</dbReference>
<feature type="non-terminal residue" evidence="1">
    <location>
        <position position="1"/>
    </location>
</feature>
<protein>
    <submittedName>
        <fullName evidence="1">Uncharacterized protein</fullName>
    </submittedName>
</protein>
<accession>A0A067EBB8</accession>
<reference evidence="1 2" key="1">
    <citation type="submission" date="2014-04" db="EMBL/GenBank/DDBJ databases">
        <authorList>
            <consortium name="International Citrus Genome Consortium"/>
            <person name="Gmitter F."/>
            <person name="Chen C."/>
            <person name="Farmerie W."/>
            <person name="Harkins T."/>
            <person name="Desany B."/>
            <person name="Mohiuddin M."/>
            <person name="Kodira C."/>
            <person name="Borodovsky M."/>
            <person name="Lomsadze A."/>
            <person name="Burns P."/>
            <person name="Jenkins J."/>
            <person name="Prochnik S."/>
            <person name="Shu S."/>
            <person name="Chapman J."/>
            <person name="Pitluck S."/>
            <person name="Schmutz J."/>
            <person name="Rokhsar D."/>
        </authorList>
    </citation>
    <scope>NUCLEOTIDE SEQUENCE</scope>
</reference>
<evidence type="ECO:0000313" key="2">
    <source>
        <dbReference type="Proteomes" id="UP000027120"/>
    </source>
</evidence>
<sequence length="44" mass="5005">HLQSEEHKILNPSSIEDLDLELRLGDPPPKSLMLSHISIWSLQS</sequence>
<evidence type="ECO:0000313" key="1">
    <source>
        <dbReference type="EMBL" id="KDO52373.1"/>
    </source>
</evidence>